<evidence type="ECO:0000256" key="4">
    <source>
        <dbReference type="ARBA" id="ARBA00022759"/>
    </source>
</evidence>
<keyword evidence="6" id="KW-0695">RNA-directed DNA polymerase</keyword>
<comment type="caution">
    <text evidence="8">The sequence shown here is derived from an EMBL/GenBank/DDBJ whole genome shotgun (WGS) entry which is preliminary data.</text>
</comment>
<evidence type="ECO:0000256" key="1">
    <source>
        <dbReference type="ARBA" id="ARBA00022679"/>
    </source>
</evidence>
<feature type="non-terminal residue" evidence="8">
    <location>
        <position position="1"/>
    </location>
</feature>
<evidence type="ECO:0000313" key="8">
    <source>
        <dbReference type="EMBL" id="NWW65147.1"/>
    </source>
</evidence>
<dbReference type="Gene3D" id="3.30.420.10">
    <property type="entry name" value="Ribonuclease H-like superfamily/Ribonuclease H"/>
    <property type="match status" value="1"/>
</dbReference>
<protein>
    <submittedName>
        <fullName evidence="8">IGEB protein</fullName>
    </submittedName>
</protein>
<evidence type="ECO:0000256" key="2">
    <source>
        <dbReference type="ARBA" id="ARBA00022695"/>
    </source>
</evidence>
<dbReference type="GO" id="GO:0003964">
    <property type="term" value="F:RNA-directed DNA polymerase activity"/>
    <property type="evidence" value="ECO:0007669"/>
    <property type="project" value="UniProtKB-KW"/>
</dbReference>
<feature type="domain" description="Integrase catalytic" evidence="7">
    <location>
        <begin position="1"/>
        <end position="72"/>
    </location>
</feature>
<keyword evidence="2" id="KW-0548">Nucleotidyltransferase</keyword>
<dbReference type="Proteomes" id="UP000542689">
    <property type="component" value="Unassembled WGS sequence"/>
</dbReference>
<dbReference type="InterPro" id="IPR036397">
    <property type="entry name" value="RNaseH_sf"/>
</dbReference>
<dbReference type="SUPFAM" id="SSF53098">
    <property type="entry name" value="Ribonuclease H-like"/>
    <property type="match status" value="1"/>
</dbReference>
<evidence type="ECO:0000256" key="5">
    <source>
        <dbReference type="ARBA" id="ARBA00022801"/>
    </source>
</evidence>
<sequence length="98" mass="11162">VEHRTGIPHSPTGQVIVERAHQTLKRVLQQQKGSKLTETPSHQLAKALFTINFLNASFEDPNPPIIRHFNENTLLKLREKPKVLIKDPHTEETQGPFP</sequence>
<name>A0A7K6PVQ9_9CORV</name>
<keyword evidence="4" id="KW-0255">Endonuclease</keyword>
<proteinExistence type="predicted"/>
<dbReference type="GO" id="GO:0016787">
    <property type="term" value="F:hydrolase activity"/>
    <property type="evidence" value="ECO:0007669"/>
    <property type="project" value="UniProtKB-KW"/>
</dbReference>
<dbReference type="GO" id="GO:0004519">
    <property type="term" value="F:endonuclease activity"/>
    <property type="evidence" value="ECO:0007669"/>
    <property type="project" value="UniProtKB-KW"/>
</dbReference>
<accession>A0A7K6PVQ9</accession>
<dbReference type="GO" id="GO:0035613">
    <property type="term" value="F:RNA stem-loop binding"/>
    <property type="evidence" value="ECO:0007669"/>
    <property type="project" value="TreeGrafter"/>
</dbReference>
<dbReference type="PANTHER" id="PTHR41694">
    <property type="entry name" value="ENDOGENOUS RETROVIRUS GROUP K MEMBER POL PROTEIN"/>
    <property type="match status" value="1"/>
</dbReference>
<dbReference type="PANTHER" id="PTHR41694:SF3">
    <property type="entry name" value="RNA-DIRECTED DNA POLYMERASE-RELATED"/>
    <property type="match status" value="1"/>
</dbReference>
<dbReference type="GO" id="GO:0015074">
    <property type="term" value="P:DNA integration"/>
    <property type="evidence" value="ECO:0007669"/>
    <property type="project" value="InterPro"/>
</dbReference>
<dbReference type="InterPro" id="IPR001584">
    <property type="entry name" value="Integrase_cat-core"/>
</dbReference>
<keyword evidence="9" id="KW-1185">Reference proteome</keyword>
<reference evidence="8 9" key="1">
    <citation type="submission" date="2019-09" db="EMBL/GenBank/DDBJ databases">
        <title>Bird 10,000 Genomes (B10K) Project - Family phase.</title>
        <authorList>
            <person name="Zhang G."/>
        </authorList>
    </citation>
    <scope>NUCLEOTIDE SEQUENCE [LARGE SCALE GENOMIC DNA]</scope>
    <source>
        <strain evidence="8">B10K-DU-029-41</strain>
        <tissue evidence="8">Liver</tissue>
    </source>
</reference>
<evidence type="ECO:0000256" key="3">
    <source>
        <dbReference type="ARBA" id="ARBA00022722"/>
    </source>
</evidence>
<keyword evidence="5" id="KW-0378">Hydrolase</keyword>
<evidence type="ECO:0000313" key="9">
    <source>
        <dbReference type="Proteomes" id="UP000542689"/>
    </source>
</evidence>
<dbReference type="InterPro" id="IPR012337">
    <property type="entry name" value="RNaseH-like_sf"/>
</dbReference>
<dbReference type="AlphaFoldDB" id="A0A7K6PVQ9"/>
<evidence type="ECO:0000256" key="6">
    <source>
        <dbReference type="ARBA" id="ARBA00022918"/>
    </source>
</evidence>
<keyword evidence="1" id="KW-0808">Transferase</keyword>
<keyword evidence="3" id="KW-0540">Nuclease</keyword>
<organism evidence="8 9">
    <name type="scientific">Ifrita kowaldi</name>
    <name type="common">blue-capped ifrita</name>
    <dbReference type="NCBI Taxonomy" id="461245"/>
    <lineage>
        <taxon>Eukaryota</taxon>
        <taxon>Metazoa</taxon>
        <taxon>Chordata</taxon>
        <taxon>Craniata</taxon>
        <taxon>Vertebrata</taxon>
        <taxon>Euteleostomi</taxon>
        <taxon>Archelosauria</taxon>
        <taxon>Archosauria</taxon>
        <taxon>Dinosauria</taxon>
        <taxon>Saurischia</taxon>
        <taxon>Theropoda</taxon>
        <taxon>Coelurosauria</taxon>
        <taxon>Aves</taxon>
        <taxon>Neognathae</taxon>
        <taxon>Neoaves</taxon>
        <taxon>Telluraves</taxon>
        <taxon>Australaves</taxon>
        <taxon>Passeriformes</taxon>
        <taxon>Corvoidea</taxon>
        <taxon>Cinclosomatidae</taxon>
        <taxon>Ifrita</taxon>
    </lineage>
</organism>
<dbReference type="PROSITE" id="PS50994">
    <property type="entry name" value="INTEGRASE"/>
    <property type="match status" value="1"/>
</dbReference>
<dbReference type="EMBL" id="VZRS01011063">
    <property type="protein sequence ID" value="NWW65147.1"/>
    <property type="molecule type" value="Genomic_DNA"/>
</dbReference>
<feature type="non-terminal residue" evidence="8">
    <location>
        <position position="98"/>
    </location>
</feature>
<gene>
    <name evidence="8" type="primary">Iap</name>
    <name evidence="8" type="ORF">IFRKOW_R15805</name>
</gene>
<evidence type="ECO:0000259" key="7">
    <source>
        <dbReference type="PROSITE" id="PS50994"/>
    </source>
</evidence>